<protein>
    <submittedName>
        <fullName evidence="1">Carboxylesterase family protein</fullName>
    </submittedName>
</protein>
<sequence>MFNKMIAQQTAKKEKLLDNFLKKHEAEYPFPEDVELICDIDYMGDGKPCHFMDIYRPRNYEGKLPVMFNLHGGGFLLGKKEEGFFFPPIFTGNTGKRVRFIHI</sequence>
<dbReference type="RefSeq" id="WP_021652615.1">
    <property type="nucleotide sequence ID" value="NZ_CP085976.1"/>
</dbReference>
<evidence type="ECO:0000313" key="1">
    <source>
        <dbReference type="EMBL" id="MZL76072.1"/>
    </source>
</evidence>
<dbReference type="Proteomes" id="UP000452293">
    <property type="component" value="Unassembled WGS sequence"/>
</dbReference>
<dbReference type="Gene3D" id="3.40.50.1820">
    <property type="entry name" value="alpha/beta hydrolase"/>
    <property type="match status" value="1"/>
</dbReference>
<comment type="caution">
    <text evidence="1">The sequence shown here is derived from an EMBL/GenBank/DDBJ whole genome shotgun (WGS) entry which is preliminary data.</text>
</comment>
<keyword evidence="2" id="KW-1185">Reference proteome</keyword>
<organism evidence="1 2">
    <name type="scientific">Blautia massiliensis</name>
    <name type="common">ex Durand et al. 2017</name>
    <dbReference type="NCBI Taxonomy" id="1737424"/>
    <lineage>
        <taxon>Bacteria</taxon>
        <taxon>Bacillati</taxon>
        <taxon>Bacillota</taxon>
        <taxon>Clostridia</taxon>
        <taxon>Lachnospirales</taxon>
        <taxon>Lachnospiraceae</taxon>
        <taxon>Blautia</taxon>
    </lineage>
</organism>
<reference evidence="1 2" key="1">
    <citation type="journal article" date="2019" name="Nat. Med.">
        <title>A library of human gut bacterial isolates paired with longitudinal multiomics data enables mechanistic microbiome research.</title>
        <authorList>
            <person name="Poyet M."/>
            <person name="Groussin M."/>
            <person name="Gibbons S.M."/>
            <person name="Avila-Pacheco J."/>
            <person name="Jiang X."/>
            <person name="Kearney S.M."/>
            <person name="Perrotta A.R."/>
            <person name="Berdy B."/>
            <person name="Zhao S."/>
            <person name="Lieberman T.D."/>
            <person name="Swanson P.K."/>
            <person name="Smith M."/>
            <person name="Roesemann S."/>
            <person name="Alexander J.E."/>
            <person name="Rich S.A."/>
            <person name="Livny J."/>
            <person name="Vlamakis H."/>
            <person name="Clish C."/>
            <person name="Bullock K."/>
            <person name="Deik A."/>
            <person name="Scott J."/>
            <person name="Pierce K.A."/>
            <person name="Xavier R.J."/>
            <person name="Alm E.J."/>
        </authorList>
    </citation>
    <scope>NUCLEOTIDE SEQUENCE [LARGE SCALE GENOMIC DNA]</scope>
    <source>
        <strain evidence="1 2">BIOML-A1</strain>
    </source>
</reference>
<accession>A0ABW9X0R4</accession>
<dbReference type="EMBL" id="WWVW01000002">
    <property type="protein sequence ID" value="MZL76072.1"/>
    <property type="molecule type" value="Genomic_DNA"/>
</dbReference>
<dbReference type="SUPFAM" id="SSF53474">
    <property type="entry name" value="alpha/beta-Hydrolases"/>
    <property type="match status" value="1"/>
</dbReference>
<name>A0ABW9X0R4_9FIRM</name>
<evidence type="ECO:0000313" key="2">
    <source>
        <dbReference type="Proteomes" id="UP000452293"/>
    </source>
</evidence>
<gene>
    <name evidence="1" type="ORF">GT718_01575</name>
</gene>
<proteinExistence type="predicted"/>
<dbReference type="InterPro" id="IPR029058">
    <property type="entry name" value="AB_hydrolase_fold"/>
</dbReference>